<dbReference type="InterPro" id="IPR052108">
    <property type="entry name" value="MEGF/SIB"/>
</dbReference>
<sequence length="957" mass="105499">MTNNHNHHKVITIAVVFVILSLFVIESNCALPQLKVDKVVAGIDSAYITYNLIDCIDQGSIVPLAFLDHVMMNCTPMATPDTLRCTGLPPSNTSQYQLKINCTVGEETMEKVHWFPISTFGIFQTPVANVSQFQGDASTANATWSIIGGNPILTTYDLYIDDKVYLSNTNISHLLINHTMTSYNGVHNFTFIANCDGYKSEKQNLTTGAATFYIYQDITINVTVYDIGSRSASFKLVNISGADNGTVFHYYLNNGTRLCEGLRSNESCIVSNQFEPNTLNQVYAVGTIADIHQKSNPSSRLNFTTTPNNVNITTLSAYQHDNSQFTVEYDSVSNQINNQPNYTIFVNDTLICKDETNLKLCNVSLTDQTLISQHTIRLVVRSLPDSIAQLTIPSFNTWKAPVIENITATVNQNGQLKLDWNSLYGNPNVSTTFNVSLVTADNNSTTINNNDICQDIQNQTCTINNVTDTIHTVRVIPINSNFTTSTTIFESSLNFTLCSTTQNTTNTTTTITTTGLLCFGHGTCGNGTLGCTCDQGYEGSVCDQKITDPPTNKPIVQEPQLGLAFNLITSSTSYTLFVMIGLTLSQSTYINVRDIGSHSALFELVDLPILNGDGTQTNTVISYYLNQVKIQSNFISPGAQSSFNATKCFVEGLSSNTLYTIKANGSRQQDPNQSTTIFTTVDTNFTTFTDVNFTSIMAFQLNDSTFAVEYTSNGGNSNSIPRYTVLVNDTVYCKDNPTQYRIIPFLTNSQSIYTLDSQLHNIKLIVVSKPDSKINKLFNIKLLKNLTAIVGIDRKLTVEWDLLGMDNHGTNNTTPSPLISWDVSISSYEQSFMSICQGIEQRTCTTTFDLTGNTHRFNITPNVSLTYPALSLITNQINLSMCRTNQSINNGTFCSGNGICKVDYIDQQPMFCLNCGRCQCNHCYEGLLCNITALVSSSPLSINPSSSLLLFIKQIIK</sequence>
<dbReference type="PROSITE" id="PS01186">
    <property type="entry name" value="EGF_2"/>
    <property type="match status" value="1"/>
</dbReference>
<evidence type="ECO:0000313" key="4">
    <source>
        <dbReference type="Proteomes" id="UP000007797"/>
    </source>
</evidence>
<dbReference type="KEGG" id="dfa:DFA_02851"/>
<dbReference type="AlphaFoldDB" id="F4PIM8"/>
<dbReference type="PANTHER" id="PTHR24035:SF109">
    <property type="entry name" value="PROTEIN DRAPER"/>
    <property type="match status" value="1"/>
</dbReference>
<proteinExistence type="predicted"/>
<dbReference type="PROSITE" id="PS00022">
    <property type="entry name" value="EGF_1"/>
    <property type="match status" value="1"/>
</dbReference>
<name>F4PIM8_CACFS</name>
<evidence type="ECO:0000259" key="1">
    <source>
        <dbReference type="PROSITE" id="PS00022"/>
    </source>
</evidence>
<dbReference type="Proteomes" id="UP000007797">
    <property type="component" value="Unassembled WGS sequence"/>
</dbReference>
<gene>
    <name evidence="3" type="ORF">DFA_02851</name>
</gene>
<evidence type="ECO:0000259" key="2">
    <source>
        <dbReference type="PROSITE" id="PS01186"/>
    </source>
</evidence>
<dbReference type="EMBL" id="GL883006">
    <property type="protein sequence ID" value="EGG24608.1"/>
    <property type="molecule type" value="Genomic_DNA"/>
</dbReference>
<feature type="domain" description="EGF-like" evidence="1 2">
    <location>
        <begin position="531"/>
        <end position="542"/>
    </location>
</feature>
<keyword evidence="4" id="KW-1185">Reference proteome</keyword>
<dbReference type="RefSeq" id="XP_004362459.1">
    <property type="nucleotide sequence ID" value="XM_004362402.1"/>
</dbReference>
<organism evidence="3 4">
    <name type="scientific">Cavenderia fasciculata</name>
    <name type="common">Slime mold</name>
    <name type="synonym">Dictyostelium fasciculatum</name>
    <dbReference type="NCBI Taxonomy" id="261658"/>
    <lineage>
        <taxon>Eukaryota</taxon>
        <taxon>Amoebozoa</taxon>
        <taxon>Evosea</taxon>
        <taxon>Eumycetozoa</taxon>
        <taxon>Dictyostelia</taxon>
        <taxon>Acytosteliales</taxon>
        <taxon>Cavenderiaceae</taxon>
        <taxon>Cavenderia</taxon>
    </lineage>
</organism>
<dbReference type="Gene3D" id="2.10.25.10">
    <property type="entry name" value="Laminin"/>
    <property type="match status" value="1"/>
</dbReference>
<protein>
    <recommendedName>
        <fullName evidence="1 2">EGF-like domain-containing protein</fullName>
    </recommendedName>
</protein>
<reference evidence="4" key="1">
    <citation type="journal article" date="2011" name="Genome Res.">
        <title>Phylogeny-wide analysis of social amoeba genomes highlights ancient origins for complex intercellular communication.</title>
        <authorList>
            <person name="Heidel A.J."/>
            <person name="Lawal H.M."/>
            <person name="Felder M."/>
            <person name="Schilde C."/>
            <person name="Helps N.R."/>
            <person name="Tunggal B."/>
            <person name="Rivero F."/>
            <person name="John U."/>
            <person name="Schleicher M."/>
            <person name="Eichinger L."/>
            <person name="Platzer M."/>
            <person name="Noegel A.A."/>
            <person name="Schaap P."/>
            <person name="Gloeckner G."/>
        </authorList>
    </citation>
    <scope>NUCLEOTIDE SEQUENCE [LARGE SCALE GENOMIC DNA]</scope>
    <source>
        <strain evidence="4">SH3</strain>
    </source>
</reference>
<dbReference type="GeneID" id="14877515"/>
<dbReference type="PANTHER" id="PTHR24035">
    <property type="entry name" value="MULTIPLE EPIDERMAL GROWTH FACTOR-LIKE DOMAINS PROTEIN"/>
    <property type="match status" value="1"/>
</dbReference>
<dbReference type="InterPro" id="IPR000742">
    <property type="entry name" value="EGF"/>
</dbReference>
<evidence type="ECO:0000313" key="3">
    <source>
        <dbReference type="EMBL" id="EGG24608.1"/>
    </source>
</evidence>
<accession>F4PIM8</accession>